<evidence type="ECO:0000313" key="9">
    <source>
        <dbReference type="Proteomes" id="UP001156882"/>
    </source>
</evidence>
<sequence length="244" mass="25848">MIKNLLATTALAVVFAGLLTAGTGRSAVAADLALKPSDPSAPLAATPFDWTGPYIGLHAGYGWGREHDDLSENGVTTTPPPANLLTADHFNLSGFVGGAHAGYNYQFPSQFVVGVEGDIDYTDLNGSHRFTTPAPGGKLKFNTNWQASARLRAGYAIDNLLLYATGGVAFSGGELKLNGGSSDDNTHIGWTIGAGAEYAFTPNWIGRVEVRYSDFNKQSYNTSLGKVRVDFNQTTATVGVSYKF</sequence>
<dbReference type="Pfam" id="PF13505">
    <property type="entry name" value="OMP_b-brl"/>
    <property type="match status" value="1"/>
</dbReference>
<evidence type="ECO:0000259" key="7">
    <source>
        <dbReference type="Pfam" id="PF13505"/>
    </source>
</evidence>
<dbReference type="NCBIfam" id="TIGR01414">
    <property type="entry name" value="autotrans_barl"/>
    <property type="match status" value="1"/>
</dbReference>
<feature type="domain" description="Outer membrane protein beta-barrel" evidence="7">
    <location>
        <begin position="49"/>
        <end position="244"/>
    </location>
</feature>
<feature type="signal peptide" evidence="6">
    <location>
        <begin position="1"/>
        <end position="29"/>
    </location>
</feature>
<protein>
    <submittedName>
        <fullName evidence="8">Porin</fullName>
    </submittedName>
</protein>
<evidence type="ECO:0000256" key="5">
    <source>
        <dbReference type="ARBA" id="ARBA00038306"/>
    </source>
</evidence>
<dbReference type="SUPFAM" id="SSF56925">
    <property type="entry name" value="OMPA-like"/>
    <property type="match status" value="1"/>
</dbReference>
<reference evidence="9" key="1">
    <citation type="journal article" date="2019" name="Int. J. Syst. Evol. Microbiol.">
        <title>The Global Catalogue of Microorganisms (GCM) 10K type strain sequencing project: providing services to taxonomists for standard genome sequencing and annotation.</title>
        <authorList>
            <consortium name="The Broad Institute Genomics Platform"/>
            <consortium name="The Broad Institute Genome Sequencing Center for Infectious Disease"/>
            <person name="Wu L."/>
            <person name="Ma J."/>
        </authorList>
    </citation>
    <scope>NUCLEOTIDE SEQUENCE [LARGE SCALE GENOMIC DNA]</scope>
    <source>
        <strain evidence="9">NBRC 101365</strain>
    </source>
</reference>
<proteinExistence type="inferred from homology"/>
<evidence type="ECO:0000256" key="3">
    <source>
        <dbReference type="ARBA" id="ARBA00023136"/>
    </source>
</evidence>
<dbReference type="Gene3D" id="2.40.160.20">
    <property type="match status" value="1"/>
</dbReference>
<keyword evidence="4" id="KW-0998">Cell outer membrane</keyword>
<name>A0ABQ6CJ71_9HYPH</name>
<dbReference type="PANTHER" id="PTHR34001:SF3">
    <property type="entry name" value="BLL7405 PROTEIN"/>
    <property type="match status" value="1"/>
</dbReference>
<comment type="subcellular location">
    <subcellularLocation>
        <location evidence="1">Cell outer membrane</location>
    </subcellularLocation>
</comment>
<evidence type="ECO:0000313" key="8">
    <source>
        <dbReference type="EMBL" id="GLS20411.1"/>
    </source>
</evidence>
<evidence type="ECO:0000256" key="2">
    <source>
        <dbReference type="ARBA" id="ARBA00022729"/>
    </source>
</evidence>
<evidence type="ECO:0000256" key="1">
    <source>
        <dbReference type="ARBA" id="ARBA00004442"/>
    </source>
</evidence>
<comment type="caution">
    <text evidence="8">The sequence shown here is derived from an EMBL/GenBank/DDBJ whole genome shotgun (WGS) entry which is preliminary data.</text>
</comment>
<dbReference type="RefSeq" id="WP_284313501.1">
    <property type="nucleotide sequence ID" value="NZ_BSPC01000028.1"/>
</dbReference>
<dbReference type="InterPro" id="IPR011250">
    <property type="entry name" value="OMP/PagP_B-barrel"/>
</dbReference>
<keyword evidence="9" id="KW-1185">Reference proteome</keyword>
<dbReference type="EMBL" id="BSPC01000028">
    <property type="protein sequence ID" value="GLS20411.1"/>
    <property type="molecule type" value="Genomic_DNA"/>
</dbReference>
<gene>
    <name evidence="8" type="ORF">GCM10007874_34280</name>
</gene>
<evidence type="ECO:0000256" key="6">
    <source>
        <dbReference type="SAM" id="SignalP"/>
    </source>
</evidence>
<dbReference type="InterPro" id="IPR006315">
    <property type="entry name" value="OM_autotransptr_brl_dom"/>
</dbReference>
<comment type="similarity">
    <text evidence="5">Belongs to the Omp25/RopB family.</text>
</comment>
<dbReference type="InterPro" id="IPR051692">
    <property type="entry name" value="OMP-like"/>
</dbReference>
<keyword evidence="3" id="KW-0472">Membrane</keyword>
<feature type="chain" id="PRO_5046971998" evidence="6">
    <location>
        <begin position="30"/>
        <end position="244"/>
    </location>
</feature>
<organism evidence="8 9">
    <name type="scientific">Labrys miyagiensis</name>
    <dbReference type="NCBI Taxonomy" id="346912"/>
    <lineage>
        <taxon>Bacteria</taxon>
        <taxon>Pseudomonadati</taxon>
        <taxon>Pseudomonadota</taxon>
        <taxon>Alphaproteobacteria</taxon>
        <taxon>Hyphomicrobiales</taxon>
        <taxon>Xanthobacteraceae</taxon>
        <taxon>Labrys</taxon>
    </lineage>
</organism>
<keyword evidence="2 6" id="KW-0732">Signal</keyword>
<dbReference type="PANTHER" id="PTHR34001">
    <property type="entry name" value="BLL7405 PROTEIN"/>
    <property type="match status" value="1"/>
</dbReference>
<evidence type="ECO:0000256" key="4">
    <source>
        <dbReference type="ARBA" id="ARBA00023237"/>
    </source>
</evidence>
<dbReference type="InterPro" id="IPR027385">
    <property type="entry name" value="Beta-barrel_OMP"/>
</dbReference>
<dbReference type="Proteomes" id="UP001156882">
    <property type="component" value="Unassembled WGS sequence"/>
</dbReference>
<accession>A0ABQ6CJ71</accession>